<keyword evidence="1" id="KW-0472">Membrane</keyword>
<proteinExistence type="predicted"/>
<keyword evidence="1" id="KW-0812">Transmembrane</keyword>
<accession>A0A7M5XIM7</accession>
<keyword evidence="3" id="KW-1185">Reference proteome</keyword>
<dbReference type="EnsemblMetazoa" id="CLYHEMT022448.1">
    <property type="protein sequence ID" value="CLYHEMP022448.1"/>
    <property type="gene ID" value="CLYHEMG022448"/>
</dbReference>
<dbReference type="Proteomes" id="UP000594262">
    <property type="component" value="Unplaced"/>
</dbReference>
<evidence type="ECO:0000313" key="2">
    <source>
        <dbReference type="EnsemblMetazoa" id="CLYHEMP022448.1"/>
    </source>
</evidence>
<evidence type="ECO:0000313" key="3">
    <source>
        <dbReference type="Proteomes" id="UP000594262"/>
    </source>
</evidence>
<sequence length="125" mass="14640">MIECFKSARKKYNSWLDIWNNLPIFRKEVLIVLSIVIGTVNFGLSINDFVQFGELHRPCHSTYSITTELLASITIGFYFGLTGFVYSCIRQSKWKFVAIFAIAWNMFVLIFRTISEFVYVEFRPD</sequence>
<feature type="transmembrane region" description="Helical" evidence="1">
    <location>
        <begin position="69"/>
        <end position="89"/>
    </location>
</feature>
<feature type="transmembrane region" description="Helical" evidence="1">
    <location>
        <begin position="96"/>
        <end position="115"/>
    </location>
</feature>
<feature type="transmembrane region" description="Helical" evidence="1">
    <location>
        <begin position="29"/>
        <end position="49"/>
    </location>
</feature>
<evidence type="ECO:0000256" key="1">
    <source>
        <dbReference type="SAM" id="Phobius"/>
    </source>
</evidence>
<protein>
    <submittedName>
        <fullName evidence="2">Uncharacterized protein</fullName>
    </submittedName>
</protein>
<reference evidence="2" key="1">
    <citation type="submission" date="2021-01" db="UniProtKB">
        <authorList>
            <consortium name="EnsemblMetazoa"/>
        </authorList>
    </citation>
    <scope>IDENTIFICATION</scope>
</reference>
<keyword evidence="1" id="KW-1133">Transmembrane helix</keyword>
<dbReference type="AlphaFoldDB" id="A0A7M5XIM7"/>
<name>A0A7M5XIM7_9CNID</name>
<organism evidence="2 3">
    <name type="scientific">Clytia hemisphaerica</name>
    <dbReference type="NCBI Taxonomy" id="252671"/>
    <lineage>
        <taxon>Eukaryota</taxon>
        <taxon>Metazoa</taxon>
        <taxon>Cnidaria</taxon>
        <taxon>Hydrozoa</taxon>
        <taxon>Hydroidolina</taxon>
        <taxon>Leptothecata</taxon>
        <taxon>Obeliida</taxon>
        <taxon>Clytiidae</taxon>
        <taxon>Clytia</taxon>
    </lineage>
</organism>